<dbReference type="AlphaFoldDB" id="A0A433U2F5"/>
<reference evidence="2 3" key="1">
    <citation type="submission" date="2019-01" db="EMBL/GenBank/DDBJ databases">
        <title>A draft genome assembly of the solar-powered sea slug Elysia chlorotica.</title>
        <authorList>
            <person name="Cai H."/>
            <person name="Li Q."/>
            <person name="Fang X."/>
            <person name="Li J."/>
            <person name="Curtis N.E."/>
            <person name="Altenburger A."/>
            <person name="Shibata T."/>
            <person name="Feng M."/>
            <person name="Maeda T."/>
            <person name="Schwartz J.A."/>
            <person name="Shigenobu S."/>
            <person name="Lundholm N."/>
            <person name="Nishiyama T."/>
            <person name="Yang H."/>
            <person name="Hasebe M."/>
            <person name="Li S."/>
            <person name="Pierce S.K."/>
            <person name="Wang J."/>
        </authorList>
    </citation>
    <scope>NUCLEOTIDE SEQUENCE [LARGE SCALE GENOMIC DNA]</scope>
    <source>
        <strain evidence="2">EC2010</strain>
        <tissue evidence="2">Whole organism of an adult</tissue>
    </source>
</reference>
<sequence>MTEQSPATANYLEQSGTTHPDIPANYLKQSGTTHPIWSRAAPPILSAPPHQQPIGNDLRRHQPGMEPRQSRALPTEPCAAMSNDLPGGAHWFFYCLRSQLDTTANSDGPTQLEHGGTVHSICAWVDRGQLALGLCRTGQIVSHADLTLGLCRTGQIVSHADLTLGLCRTGQIVSHADLTLGVCWTARGDKPPPRSQTDALSDFTGVKPVN</sequence>
<dbReference type="Proteomes" id="UP000271974">
    <property type="component" value="Unassembled WGS sequence"/>
</dbReference>
<gene>
    <name evidence="2" type="ORF">EGW08_004263</name>
</gene>
<feature type="region of interest" description="Disordered" evidence="1">
    <location>
        <begin position="190"/>
        <end position="210"/>
    </location>
</feature>
<evidence type="ECO:0000256" key="1">
    <source>
        <dbReference type="SAM" id="MobiDB-lite"/>
    </source>
</evidence>
<accession>A0A433U2F5</accession>
<comment type="caution">
    <text evidence="2">The sequence shown here is derived from an EMBL/GenBank/DDBJ whole genome shotgun (WGS) entry which is preliminary data.</text>
</comment>
<name>A0A433U2F5_ELYCH</name>
<evidence type="ECO:0000313" key="3">
    <source>
        <dbReference type="Proteomes" id="UP000271974"/>
    </source>
</evidence>
<protein>
    <submittedName>
        <fullName evidence="2">Uncharacterized protein</fullName>
    </submittedName>
</protein>
<keyword evidence="3" id="KW-1185">Reference proteome</keyword>
<evidence type="ECO:0000313" key="2">
    <source>
        <dbReference type="EMBL" id="RUS87985.1"/>
    </source>
</evidence>
<organism evidence="2 3">
    <name type="scientific">Elysia chlorotica</name>
    <name type="common">Eastern emerald elysia</name>
    <name type="synonym">Sea slug</name>
    <dbReference type="NCBI Taxonomy" id="188477"/>
    <lineage>
        <taxon>Eukaryota</taxon>
        <taxon>Metazoa</taxon>
        <taxon>Spiralia</taxon>
        <taxon>Lophotrochozoa</taxon>
        <taxon>Mollusca</taxon>
        <taxon>Gastropoda</taxon>
        <taxon>Heterobranchia</taxon>
        <taxon>Euthyneura</taxon>
        <taxon>Panpulmonata</taxon>
        <taxon>Sacoglossa</taxon>
        <taxon>Placobranchoidea</taxon>
        <taxon>Plakobranchidae</taxon>
        <taxon>Elysia</taxon>
    </lineage>
</organism>
<dbReference type="EMBL" id="RQTK01000095">
    <property type="protein sequence ID" value="RUS87985.1"/>
    <property type="molecule type" value="Genomic_DNA"/>
</dbReference>
<feature type="compositionally biased region" description="Polar residues" evidence="1">
    <location>
        <begin position="1"/>
        <end position="18"/>
    </location>
</feature>
<proteinExistence type="predicted"/>
<feature type="region of interest" description="Disordered" evidence="1">
    <location>
        <begin position="1"/>
        <end position="29"/>
    </location>
</feature>